<feature type="transmembrane region" description="Helical" evidence="8">
    <location>
        <begin position="60"/>
        <end position="82"/>
    </location>
</feature>
<comment type="caution">
    <text evidence="9">The sequence shown here is derived from an EMBL/GenBank/DDBJ whole genome shotgun (WGS) entry which is preliminary data.</text>
</comment>
<dbReference type="Proteomes" id="UP001142175">
    <property type="component" value="Unassembled WGS sequence"/>
</dbReference>
<dbReference type="PANTHER" id="PTHR21716">
    <property type="entry name" value="TRANSMEMBRANE PROTEIN"/>
    <property type="match status" value="1"/>
</dbReference>
<comment type="similarity">
    <text evidence="2">Belongs to the autoinducer-2 exporter (AI-2E) (TC 2.A.86) family.</text>
</comment>
<gene>
    <name evidence="9" type="ORF">NU887_20850</name>
</gene>
<dbReference type="EMBL" id="JANSUY010000032">
    <property type="protein sequence ID" value="MCR9017495.1"/>
    <property type="molecule type" value="Genomic_DNA"/>
</dbReference>
<name>A0A9X2T4T9_9BACT</name>
<evidence type="ECO:0000256" key="2">
    <source>
        <dbReference type="ARBA" id="ARBA00009773"/>
    </source>
</evidence>
<dbReference type="AlphaFoldDB" id="A0A9X2T4T9"/>
<feature type="transmembrane region" description="Helical" evidence="8">
    <location>
        <begin position="256"/>
        <end position="272"/>
    </location>
</feature>
<keyword evidence="3" id="KW-0813">Transport</keyword>
<evidence type="ECO:0000313" key="10">
    <source>
        <dbReference type="Proteomes" id="UP001142175"/>
    </source>
</evidence>
<evidence type="ECO:0000256" key="8">
    <source>
        <dbReference type="SAM" id="Phobius"/>
    </source>
</evidence>
<organism evidence="9 10">
    <name type="scientific">Aquiflexum gelatinilyticum</name>
    <dbReference type="NCBI Taxonomy" id="2961943"/>
    <lineage>
        <taxon>Bacteria</taxon>
        <taxon>Pseudomonadati</taxon>
        <taxon>Bacteroidota</taxon>
        <taxon>Cytophagia</taxon>
        <taxon>Cytophagales</taxon>
        <taxon>Cyclobacteriaceae</taxon>
        <taxon>Aquiflexum</taxon>
    </lineage>
</organism>
<dbReference type="RefSeq" id="WP_258425328.1">
    <property type="nucleotide sequence ID" value="NZ_JANAEZ010000003.1"/>
</dbReference>
<dbReference type="GO" id="GO:0005886">
    <property type="term" value="C:plasma membrane"/>
    <property type="evidence" value="ECO:0007669"/>
    <property type="project" value="UniProtKB-SubCell"/>
</dbReference>
<dbReference type="PANTHER" id="PTHR21716:SF53">
    <property type="entry name" value="PERMEASE PERM-RELATED"/>
    <property type="match status" value="1"/>
</dbReference>
<keyword evidence="10" id="KW-1185">Reference proteome</keyword>
<evidence type="ECO:0000256" key="7">
    <source>
        <dbReference type="ARBA" id="ARBA00023136"/>
    </source>
</evidence>
<evidence type="ECO:0000256" key="1">
    <source>
        <dbReference type="ARBA" id="ARBA00004651"/>
    </source>
</evidence>
<proteinExistence type="inferred from homology"/>
<sequence>MASSTHQIQKTAYLLFIIVVVFWILKVGSFIIIPLVWGVFFAFSLFPISNWFEEKRIPRGLAITLTIVLISAVALLVFYTLINQVVNLILDIPEISDSFNKKISLYFADLGGKIGFEGMSMPEISDIFTPESLNTTLRETVKSLTLAGIIPLFIFLMLYYTDFFMEFLKKVSGNDNNSILNWIEDSGKVIQSYLVGMVIVTGIVSVMSGVVFYFLGIKYYLLFAVFIAVMNLIPYVGVILSSFLVVFYVLLTTDNLFYPFITLFMLWIIQLTENNLITPVIVGSKVKVNTMVVILAILIGGSLWGVSGMILFIPLMGVLKITFDRIPSLEPYGYLLGDKFPINEKNENFWKLFLKKVKNKKEA</sequence>
<feature type="transmembrane region" description="Helical" evidence="8">
    <location>
        <begin position="12"/>
        <end position="40"/>
    </location>
</feature>
<reference evidence="9" key="1">
    <citation type="submission" date="2022-08" db="EMBL/GenBank/DDBJ databases">
        <authorList>
            <person name="Zhang D."/>
        </authorList>
    </citation>
    <scope>NUCLEOTIDE SEQUENCE</scope>
    <source>
        <strain evidence="9">XJ19-11</strain>
    </source>
</reference>
<comment type="subcellular location">
    <subcellularLocation>
        <location evidence="1">Cell membrane</location>
        <topology evidence="1">Multi-pass membrane protein</topology>
    </subcellularLocation>
</comment>
<keyword evidence="4" id="KW-1003">Cell membrane</keyword>
<evidence type="ECO:0000256" key="6">
    <source>
        <dbReference type="ARBA" id="ARBA00022989"/>
    </source>
</evidence>
<feature type="transmembrane region" description="Helical" evidence="8">
    <location>
        <begin position="221"/>
        <end position="249"/>
    </location>
</feature>
<feature type="transmembrane region" description="Helical" evidence="8">
    <location>
        <begin position="193"/>
        <end position="215"/>
    </location>
</feature>
<evidence type="ECO:0000313" key="9">
    <source>
        <dbReference type="EMBL" id="MCR9017495.1"/>
    </source>
</evidence>
<evidence type="ECO:0000256" key="3">
    <source>
        <dbReference type="ARBA" id="ARBA00022448"/>
    </source>
</evidence>
<dbReference type="InterPro" id="IPR002549">
    <property type="entry name" value="AI-2E-like"/>
</dbReference>
<evidence type="ECO:0000256" key="5">
    <source>
        <dbReference type="ARBA" id="ARBA00022692"/>
    </source>
</evidence>
<keyword evidence="6 8" id="KW-1133">Transmembrane helix</keyword>
<keyword evidence="7 8" id="KW-0472">Membrane</keyword>
<evidence type="ECO:0000256" key="4">
    <source>
        <dbReference type="ARBA" id="ARBA00022475"/>
    </source>
</evidence>
<accession>A0A9X2T4T9</accession>
<feature type="transmembrane region" description="Helical" evidence="8">
    <location>
        <begin position="292"/>
        <end position="319"/>
    </location>
</feature>
<dbReference type="Pfam" id="PF01594">
    <property type="entry name" value="AI-2E_transport"/>
    <property type="match status" value="1"/>
</dbReference>
<keyword evidence="5 8" id="KW-0812">Transmembrane</keyword>
<feature type="transmembrane region" description="Helical" evidence="8">
    <location>
        <begin position="141"/>
        <end position="160"/>
    </location>
</feature>
<protein>
    <submittedName>
        <fullName evidence="9">AI-2E family transporter</fullName>
    </submittedName>
</protein>